<dbReference type="AlphaFoldDB" id="A0A9P0AG15"/>
<dbReference type="PANTHER" id="PTHR43903">
    <property type="entry name" value="NEUROLIGIN"/>
    <property type="match status" value="1"/>
</dbReference>
<dbReference type="InterPro" id="IPR002018">
    <property type="entry name" value="CarbesteraseB"/>
</dbReference>
<dbReference type="Gene3D" id="3.40.50.1820">
    <property type="entry name" value="alpha/beta hydrolase"/>
    <property type="match status" value="1"/>
</dbReference>
<protein>
    <recommendedName>
        <fullName evidence="3">Carboxylesterase type B domain-containing protein</fullName>
    </recommendedName>
</protein>
<dbReference type="Pfam" id="PF00135">
    <property type="entry name" value="COesterase"/>
    <property type="match status" value="1"/>
</dbReference>
<organism evidence="4 5">
    <name type="scientific">Bemisia tabaci</name>
    <name type="common">Sweetpotato whitefly</name>
    <name type="synonym">Aleurodes tabaci</name>
    <dbReference type="NCBI Taxonomy" id="7038"/>
    <lineage>
        <taxon>Eukaryota</taxon>
        <taxon>Metazoa</taxon>
        <taxon>Ecdysozoa</taxon>
        <taxon>Arthropoda</taxon>
        <taxon>Hexapoda</taxon>
        <taxon>Insecta</taxon>
        <taxon>Pterygota</taxon>
        <taxon>Neoptera</taxon>
        <taxon>Paraneoptera</taxon>
        <taxon>Hemiptera</taxon>
        <taxon>Sternorrhyncha</taxon>
        <taxon>Aleyrodoidea</taxon>
        <taxon>Aleyrodidae</taxon>
        <taxon>Aleyrodinae</taxon>
        <taxon>Bemisia</taxon>
    </lineage>
</organism>
<accession>A0A9P0AG15</accession>
<evidence type="ECO:0000256" key="1">
    <source>
        <dbReference type="ARBA" id="ARBA00005964"/>
    </source>
</evidence>
<dbReference type="SUPFAM" id="SSF53474">
    <property type="entry name" value="alpha/beta-Hydrolases"/>
    <property type="match status" value="1"/>
</dbReference>
<dbReference type="InterPro" id="IPR029058">
    <property type="entry name" value="AB_hydrolase_fold"/>
</dbReference>
<evidence type="ECO:0000313" key="4">
    <source>
        <dbReference type="EMBL" id="CAH0391006.1"/>
    </source>
</evidence>
<reference evidence="4" key="1">
    <citation type="submission" date="2021-12" db="EMBL/GenBank/DDBJ databases">
        <authorList>
            <person name="King R."/>
        </authorList>
    </citation>
    <scope>NUCLEOTIDE SEQUENCE</scope>
</reference>
<proteinExistence type="inferred from homology"/>
<feature type="domain" description="Carboxylesterase type B" evidence="3">
    <location>
        <begin position="18"/>
        <end position="95"/>
    </location>
</feature>
<dbReference type="InterPro" id="IPR051093">
    <property type="entry name" value="Neuroligin/BSAL"/>
</dbReference>
<dbReference type="Proteomes" id="UP001152759">
    <property type="component" value="Chromosome 5"/>
</dbReference>
<evidence type="ECO:0000256" key="2">
    <source>
        <dbReference type="ARBA" id="ARBA00023180"/>
    </source>
</evidence>
<keyword evidence="2" id="KW-0325">Glycoprotein</keyword>
<comment type="similarity">
    <text evidence="1">Belongs to the type-B carboxylesterase/lipase family.</text>
</comment>
<evidence type="ECO:0000259" key="3">
    <source>
        <dbReference type="Pfam" id="PF00135"/>
    </source>
</evidence>
<sequence length="153" mass="17090">MKDNNIFEREIATRQDVVGLFHRGLSQSGTFLNPWAFSENNVEKSHGLAANLGCPTHNSAELVECLRSRPAESIVLYSRHLQVSLSSSSRVAQQLLDAVRVKVLALAPKPVIDSDLYFQISCFASGNFSPILQTLFISLYVTFICSRMENFHD</sequence>
<evidence type="ECO:0000313" key="5">
    <source>
        <dbReference type="Proteomes" id="UP001152759"/>
    </source>
</evidence>
<name>A0A9P0AG15_BEMTA</name>
<keyword evidence="5" id="KW-1185">Reference proteome</keyword>
<dbReference type="EMBL" id="OU963866">
    <property type="protein sequence ID" value="CAH0391006.1"/>
    <property type="molecule type" value="Genomic_DNA"/>
</dbReference>
<gene>
    <name evidence="4" type="ORF">BEMITA_LOCUS9669</name>
</gene>